<dbReference type="EMBL" id="BGZK01000893">
    <property type="protein sequence ID" value="GBP64274.1"/>
    <property type="molecule type" value="Genomic_DNA"/>
</dbReference>
<dbReference type="OrthoDB" id="6370710at2759"/>
<accession>A0A4C1XNX3</accession>
<gene>
    <name evidence="1" type="ORF">EVAR_45322_1</name>
</gene>
<dbReference type="Proteomes" id="UP000299102">
    <property type="component" value="Unassembled WGS sequence"/>
</dbReference>
<proteinExistence type="predicted"/>
<comment type="caution">
    <text evidence="1">The sequence shown here is derived from an EMBL/GenBank/DDBJ whole genome shotgun (WGS) entry which is preliminary data.</text>
</comment>
<protein>
    <submittedName>
        <fullName evidence="1">Uncharacterized protein</fullName>
    </submittedName>
</protein>
<sequence length="117" mass="13615">MRSLLSVCGVPRKDRCRNSDVRERCGLKEDVVTWVERCMLWWFTHLERMKKQLCIADMCDGRADKHRSRKSCANQMDDTPAADRRVEGVRARFVTANGQARLSQFPVEGCRRRNSIV</sequence>
<keyword evidence="2" id="KW-1185">Reference proteome</keyword>
<evidence type="ECO:0000313" key="1">
    <source>
        <dbReference type="EMBL" id="GBP64274.1"/>
    </source>
</evidence>
<evidence type="ECO:0000313" key="2">
    <source>
        <dbReference type="Proteomes" id="UP000299102"/>
    </source>
</evidence>
<name>A0A4C1XNX3_EUMVA</name>
<organism evidence="1 2">
    <name type="scientific">Eumeta variegata</name>
    <name type="common">Bagworm moth</name>
    <name type="synonym">Eumeta japonica</name>
    <dbReference type="NCBI Taxonomy" id="151549"/>
    <lineage>
        <taxon>Eukaryota</taxon>
        <taxon>Metazoa</taxon>
        <taxon>Ecdysozoa</taxon>
        <taxon>Arthropoda</taxon>
        <taxon>Hexapoda</taxon>
        <taxon>Insecta</taxon>
        <taxon>Pterygota</taxon>
        <taxon>Neoptera</taxon>
        <taxon>Endopterygota</taxon>
        <taxon>Lepidoptera</taxon>
        <taxon>Glossata</taxon>
        <taxon>Ditrysia</taxon>
        <taxon>Tineoidea</taxon>
        <taxon>Psychidae</taxon>
        <taxon>Oiketicinae</taxon>
        <taxon>Eumeta</taxon>
    </lineage>
</organism>
<dbReference type="AlphaFoldDB" id="A0A4C1XNX3"/>
<reference evidence="1 2" key="1">
    <citation type="journal article" date="2019" name="Commun. Biol.">
        <title>The bagworm genome reveals a unique fibroin gene that provides high tensile strength.</title>
        <authorList>
            <person name="Kono N."/>
            <person name="Nakamura H."/>
            <person name="Ohtoshi R."/>
            <person name="Tomita M."/>
            <person name="Numata K."/>
            <person name="Arakawa K."/>
        </authorList>
    </citation>
    <scope>NUCLEOTIDE SEQUENCE [LARGE SCALE GENOMIC DNA]</scope>
</reference>